<name>M4Z6J4_9BRAD</name>
<dbReference type="InterPro" id="IPR010982">
    <property type="entry name" value="Lambda_DNA-bd_dom_sf"/>
</dbReference>
<organism evidence="2 3">
    <name type="scientific">Bradyrhizobium oligotrophicum S58</name>
    <dbReference type="NCBI Taxonomy" id="1245469"/>
    <lineage>
        <taxon>Bacteria</taxon>
        <taxon>Pseudomonadati</taxon>
        <taxon>Pseudomonadota</taxon>
        <taxon>Alphaproteobacteria</taxon>
        <taxon>Hyphomicrobiales</taxon>
        <taxon>Nitrobacteraceae</taxon>
        <taxon>Bradyrhizobium</taxon>
    </lineage>
</organism>
<evidence type="ECO:0000313" key="3">
    <source>
        <dbReference type="Proteomes" id="UP000011841"/>
    </source>
</evidence>
<dbReference type="InterPro" id="IPR001387">
    <property type="entry name" value="Cro/C1-type_HTH"/>
</dbReference>
<evidence type="ECO:0000313" key="2">
    <source>
        <dbReference type="EMBL" id="BAM89153.1"/>
    </source>
</evidence>
<dbReference type="HOGENOM" id="CLU_167600_0_0_5"/>
<dbReference type="GO" id="GO:0003677">
    <property type="term" value="F:DNA binding"/>
    <property type="evidence" value="ECO:0007669"/>
    <property type="project" value="InterPro"/>
</dbReference>
<accession>M4Z6J4</accession>
<dbReference type="GO" id="GO:0045892">
    <property type="term" value="P:negative regulation of DNA-templated transcription"/>
    <property type="evidence" value="ECO:0007669"/>
    <property type="project" value="InterPro"/>
</dbReference>
<sequence length="116" mass="13177">MSTRGERMMEAMQIRGITKQHALAHALGVNESTITRWKIDGPTSVESAILLCKELDISLDWFLNGTGEINAHRSRVEHVIVTRDKLLLYFQRIEAMMTDHSKSLLLAFIDSILPEN</sequence>
<dbReference type="PROSITE" id="PS50943">
    <property type="entry name" value="HTH_CROC1"/>
    <property type="match status" value="1"/>
</dbReference>
<dbReference type="InterPro" id="IPR010744">
    <property type="entry name" value="Phage_CI_N"/>
</dbReference>
<dbReference type="Proteomes" id="UP000011841">
    <property type="component" value="Chromosome"/>
</dbReference>
<proteinExistence type="predicted"/>
<dbReference type="eggNOG" id="ENOG5033NRH">
    <property type="taxonomic scope" value="Bacteria"/>
</dbReference>
<keyword evidence="3" id="KW-1185">Reference proteome</keyword>
<reference evidence="2 3" key="1">
    <citation type="journal article" date="2013" name="Appl. Environ. Microbiol.">
        <title>Genome analysis suggests that the soil oligotrophic bacterium Agromonas oligotrophica (Bradyrhizobium oligotrophicum) is a nitrogen-fixing symbiont of Aeschynomene indica.</title>
        <authorList>
            <person name="Okubo T."/>
            <person name="Fukushima S."/>
            <person name="Itakura M."/>
            <person name="Oshima K."/>
            <person name="Longtonglang A."/>
            <person name="Teaumroong N."/>
            <person name="Mitsui H."/>
            <person name="Hattori M."/>
            <person name="Hattori R."/>
            <person name="Hattori T."/>
            <person name="Minamisawa K."/>
        </authorList>
    </citation>
    <scope>NUCLEOTIDE SEQUENCE [LARGE SCALE GENOMIC DNA]</scope>
    <source>
        <strain evidence="2 3">S58</strain>
    </source>
</reference>
<dbReference type="KEGG" id="aol:S58_31550"/>
<dbReference type="Pfam" id="PF07022">
    <property type="entry name" value="Phage_CI_repr"/>
    <property type="match status" value="1"/>
</dbReference>
<gene>
    <name evidence="2" type="ORF">S58_31550</name>
</gene>
<dbReference type="EMBL" id="AP012603">
    <property type="protein sequence ID" value="BAM89153.1"/>
    <property type="molecule type" value="Genomic_DNA"/>
</dbReference>
<dbReference type="SUPFAM" id="SSF47413">
    <property type="entry name" value="lambda repressor-like DNA-binding domains"/>
    <property type="match status" value="1"/>
</dbReference>
<feature type="domain" description="HTH cro/C1-type" evidence="1">
    <location>
        <begin position="20"/>
        <end position="62"/>
    </location>
</feature>
<dbReference type="CDD" id="cd00093">
    <property type="entry name" value="HTH_XRE"/>
    <property type="match status" value="1"/>
</dbReference>
<dbReference type="AlphaFoldDB" id="M4Z6J4"/>
<dbReference type="OrthoDB" id="6889573at2"/>
<dbReference type="PATRIC" id="fig|1245469.3.peg.3227"/>
<dbReference type="SMART" id="SM00530">
    <property type="entry name" value="HTH_XRE"/>
    <property type="match status" value="1"/>
</dbReference>
<dbReference type="Gene3D" id="1.10.260.40">
    <property type="entry name" value="lambda repressor-like DNA-binding domains"/>
    <property type="match status" value="1"/>
</dbReference>
<protein>
    <recommendedName>
        <fullName evidence="1">HTH cro/C1-type domain-containing protein</fullName>
    </recommendedName>
</protein>
<evidence type="ECO:0000259" key="1">
    <source>
        <dbReference type="PROSITE" id="PS50943"/>
    </source>
</evidence>